<evidence type="ECO:0000313" key="2">
    <source>
        <dbReference type="EMBL" id="EKG09449.1"/>
    </source>
</evidence>
<sequence length="425" mass="47767">MTSLRNLVQNTYSLIQWRSDPADFRYLGCRLPNPSSSVFCDIRFDSSRQNALFQFNISIALKCDKQIDHLYARVDPKQVSHLQILDLDDSDVTQLGVTTFIAQARNCASHQDVIGLQFLLTQPVTIVGPRGTTDILPKTRAAGQVLDSLRSLSLATNLTVYLPKTEALSEHVHELCTSANSGLIESTPKENDMRTLFGGSGGVDIGVLLTPLAAGSARELTENPPAYDGPSSMPGASASHKRPSNEGVTPPKPQRRRHMTRTTEERLSSLEFELAALRNQVDTQEAARSPTEDASVADRLDHFEEELRSLRSSTERIEAIVQQREGVESSFMWRANERLEEVHEIEAVIDERIEDAILQCKNEFRDWVAENVWEAVVEQLPDAIQEWLDENFEDTIESATREHIRGHVREAMRNMSFRLDSPEET</sequence>
<dbReference type="AlphaFoldDB" id="K2RH87"/>
<evidence type="ECO:0000256" key="1">
    <source>
        <dbReference type="SAM" id="MobiDB-lite"/>
    </source>
</evidence>
<feature type="region of interest" description="Disordered" evidence="1">
    <location>
        <begin position="220"/>
        <end position="267"/>
    </location>
</feature>
<comment type="caution">
    <text evidence="2">The sequence shown here is derived from an EMBL/GenBank/DDBJ whole genome shotgun (WGS) entry which is preliminary data.</text>
</comment>
<dbReference type="VEuPathDB" id="FungiDB:MPH_13512"/>
<dbReference type="HOGENOM" id="CLU_645687_0_0_1"/>
<dbReference type="OrthoDB" id="47007at2759"/>
<evidence type="ECO:0000313" key="3">
    <source>
        <dbReference type="Proteomes" id="UP000007129"/>
    </source>
</evidence>
<dbReference type="STRING" id="1126212.K2RH87"/>
<dbReference type="EMBL" id="AHHD01000662">
    <property type="protein sequence ID" value="EKG09449.1"/>
    <property type="molecule type" value="Genomic_DNA"/>
</dbReference>
<organism evidence="2 3">
    <name type="scientific">Macrophomina phaseolina (strain MS6)</name>
    <name type="common">Charcoal rot fungus</name>
    <dbReference type="NCBI Taxonomy" id="1126212"/>
    <lineage>
        <taxon>Eukaryota</taxon>
        <taxon>Fungi</taxon>
        <taxon>Dikarya</taxon>
        <taxon>Ascomycota</taxon>
        <taxon>Pezizomycotina</taxon>
        <taxon>Dothideomycetes</taxon>
        <taxon>Dothideomycetes incertae sedis</taxon>
        <taxon>Botryosphaeriales</taxon>
        <taxon>Botryosphaeriaceae</taxon>
        <taxon>Macrophomina</taxon>
    </lineage>
</organism>
<dbReference type="InParanoid" id="K2RH87"/>
<name>K2RH87_MACPH</name>
<protein>
    <submittedName>
        <fullName evidence="2">Uncharacterized protein</fullName>
    </submittedName>
</protein>
<dbReference type="Proteomes" id="UP000007129">
    <property type="component" value="Unassembled WGS sequence"/>
</dbReference>
<reference evidence="2 3" key="1">
    <citation type="journal article" date="2012" name="BMC Genomics">
        <title>Tools to kill: Genome of one of the most destructive plant pathogenic fungi Macrophomina phaseolina.</title>
        <authorList>
            <person name="Islam M.S."/>
            <person name="Haque M.S."/>
            <person name="Islam M.M."/>
            <person name="Emdad E.M."/>
            <person name="Halim A."/>
            <person name="Hossen Q.M.M."/>
            <person name="Hossain M.Z."/>
            <person name="Ahmed B."/>
            <person name="Rahim S."/>
            <person name="Rahman M.S."/>
            <person name="Alam M.M."/>
            <person name="Hou S."/>
            <person name="Wan X."/>
            <person name="Saito J.A."/>
            <person name="Alam M."/>
        </authorList>
    </citation>
    <scope>NUCLEOTIDE SEQUENCE [LARGE SCALE GENOMIC DNA]</scope>
    <source>
        <strain evidence="2 3">MS6</strain>
    </source>
</reference>
<accession>K2RH87</accession>
<gene>
    <name evidence="2" type="ORF">MPH_13512</name>
</gene>
<proteinExistence type="predicted"/>
<dbReference type="eggNOG" id="ENOG502RJ31">
    <property type="taxonomic scope" value="Eukaryota"/>
</dbReference>